<dbReference type="EMBL" id="JALBUU010000094">
    <property type="protein sequence ID" value="MCI0756129.1"/>
    <property type="molecule type" value="Genomic_DNA"/>
</dbReference>
<evidence type="ECO:0000256" key="1">
    <source>
        <dbReference type="SAM" id="SignalP"/>
    </source>
</evidence>
<reference evidence="2 3" key="1">
    <citation type="submission" date="2022-03" db="EMBL/GenBank/DDBJ databases">
        <title>Complete genome analysis of Roseomonas KG 17.1 : a prolific producer of plant growth promoters.</title>
        <authorList>
            <person name="Saadouli I."/>
            <person name="Najjari A."/>
            <person name="Mosbah A."/>
            <person name="Ouzari H.I."/>
        </authorList>
    </citation>
    <scope>NUCLEOTIDE SEQUENCE [LARGE SCALE GENOMIC DNA]</scope>
    <source>
        <strain evidence="2 3">KG17-1</strain>
    </source>
</reference>
<keyword evidence="1" id="KW-0732">Signal</keyword>
<dbReference type="Pfam" id="PF07274">
    <property type="entry name" value="DUF1440"/>
    <property type="match status" value="1"/>
</dbReference>
<gene>
    <name evidence="2" type="ORF">MON41_20930</name>
</gene>
<dbReference type="RefSeq" id="WP_241793781.1">
    <property type="nucleotide sequence ID" value="NZ_JALBUU010000094.1"/>
</dbReference>
<name>A0ABS9WBZ8_9PROT</name>
<organism evidence="2 3">
    <name type="scientific">Teichococcus vastitatis</name>
    <dbReference type="NCBI Taxonomy" id="2307076"/>
    <lineage>
        <taxon>Bacteria</taxon>
        <taxon>Pseudomonadati</taxon>
        <taxon>Pseudomonadota</taxon>
        <taxon>Alphaproteobacteria</taxon>
        <taxon>Acetobacterales</taxon>
        <taxon>Roseomonadaceae</taxon>
        <taxon>Roseomonas</taxon>
    </lineage>
</organism>
<dbReference type="Proteomes" id="UP001201985">
    <property type="component" value="Unassembled WGS sequence"/>
</dbReference>
<accession>A0ABS9WBZ8</accession>
<comment type="caution">
    <text evidence="2">The sequence shown here is derived from an EMBL/GenBank/DDBJ whole genome shotgun (WGS) entry which is preliminary data.</text>
</comment>
<keyword evidence="3" id="KW-1185">Reference proteome</keyword>
<dbReference type="InterPro" id="IPR009898">
    <property type="entry name" value="DUF1440"/>
</dbReference>
<evidence type="ECO:0000313" key="3">
    <source>
        <dbReference type="Proteomes" id="UP001201985"/>
    </source>
</evidence>
<feature type="chain" id="PRO_5046662327" evidence="1">
    <location>
        <begin position="26"/>
        <end position="157"/>
    </location>
</feature>
<proteinExistence type="predicted"/>
<sequence>MRVDPYSLARSALAGAAAGIFASFAMNQFQAVVSNPGSSSGRGGDPATVKAAERLVGHGIEEREKGRAGEAVHYGFGAALGMAYGAAAEIEPWITAGFGLPYGSAVAVVADEALVPATKLSGLPWASPPETHAYAILSHLVFGAALEAARRVVLRVV</sequence>
<feature type="signal peptide" evidence="1">
    <location>
        <begin position="1"/>
        <end position="25"/>
    </location>
</feature>
<evidence type="ECO:0000313" key="2">
    <source>
        <dbReference type="EMBL" id="MCI0756129.1"/>
    </source>
</evidence>
<protein>
    <submittedName>
        <fullName evidence="2">DUF1440 domain-containing protein</fullName>
    </submittedName>
</protein>